<sequence>MGGGRAPARSLSPLCRATSGRRPGFVNLQTTGDTAVRAVVEPRRPTAFLACAPALPPLASLAALPLARPDAAKMWPSSSSMEQLWSSSSWRLKGTIL</sequence>
<gene>
    <name evidence="1" type="ORF">PVAP13_9NG849556</name>
</gene>
<keyword evidence="2" id="KW-1185">Reference proteome</keyword>
<dbReference type="Proteomes" id="UP000823388">
    <property type="component" value="Chromosome 9N"/>
</dbReference>
<comment type="caution">
    <text evidence="1">The sequence shown here is derived from an EMBL/GenBank/DDBJ whole genome shotgun (WGS) entry which is preliminary data.</text>
</comment>
<accession>A0A8T0N064</accession>
<dbReference type="EMBL" id="CM029054">
    <property type="protein sequence ID" value="KAG2542213.1"/>
    <property type="molecule type" value="Genomic_DNA"/>
</dbReference>
<evidence type="ECO:0000313" key="1">
    <source>
        <dbReference type="EMBL" id="KAG2542213.1"/>
    </source>
</evidence>
<name>A0A8T0N064_PANVG</name>
<evidence type="ECO:0000313" key="2">
    <source>
        <dbReference type="Proteomes" id="UP000823388"/>
    </source>
</evidence>
<protein>
    <submittedName>
        <fullName evidence="1">Uncharacterized protein</fullName>
    </submittedName>
</protein>
<reference evidence="1" key="1">
    <citation type="submission" date="2020-05" db="EMBL/GenBank/DDBJ databases">
        <title>WGS assembly of Panicum virgatum.</title>
        <authorList>
            <person name="Lovell J.T."/>
            <person name="Jenkins J."/>
            <person name="Shu S."/>
            <person name="Juenger T.E."/>
            <person name="Schmutz J."/>
        </authorList>
    </citation>
    <scope>NUCLEOTIDE SEQUENCE</scope>
    <source>
        <strain evidence="1">AP13</strain>
    </source>
</reference>
<dbReference type="AlphaFoldDB" id="A0A8T0N064"/>
<organism evidence="1 2">
    <name type="scientific">Panicum virgatum</name>
    <name type="common">Blackwell switchgrass</name>
    <dbReference type="NCBI Taxonomy" id="38727"/>
    <lineage>
        <taxon>Eukaryota</taxon>
        <taxon>Viridiplantae</taxon>
        <taxon>Streptophyta</taxon>
        <taxon>Embryophyta</taxon>
        <taxon>Tracheophyta</taxon>
        <taxon>Spermatophyta</taxon>
        <taxon>Magnoliopsida</taxon>
        <taxon>Liliopsida</taxon>
        <taxon>Poales</taxon>
        <taxon>Poaceae</taxon>
        <taxon>PACMAD clade</taxon>
        <taxon>Panicoideae</taxon>
        <taxon>Panicodae</taxon>
        <taxon>Paniceae</taxon>
        <taxon>Panicinae</taxon>
        <taxon>Panicum</taxon>
        <taxon>Panicum sect. Hiantes</taxon>
    </lineage>
</organism>
<proteinExistence type="predicted"/>